<keyword evidence="2" id="KW-1185">Reference proteome</keyword>
<protein>
    <submittedName>
        <fullName evidence="1">Type II toxin-antitoxin system PemK/MazF family toxin</fullName>
    </submittedName>
</protein>
<sequence length="209" mass="24794">MSDLVYYQNMYGEGHEQREKRPYFVIYQNEQFVLAFPKTTRNKQHKEYPSHKNYILGDSEVMIDQLQVIPKAQILEQTRETKLSIQLLTMSMSAHRKPLIEHFLEQIVLQDKPYETKAVKEIAFGDILSMRNENPILNKYDTFIVLSHAKFHLSSMCLVAPCKHKSIVFKLLHCMDFQEREFQIRDDDYVKKLEPTALYDQIKTFLSKL</sequence>
<dbReference type="Pfam" id="PF02452">
    <property type="entry name" value="PemK_toxin"/>
    <property type="match status" value="1"/>
</dbReference>
<dbReference type="Proteomes" id="UP001595783">
    <property type="component" value="Unassembled WGS sequence"/>
</dbReference>
<accession>A0ABV7ZIJ1</accession>
<dbReference type="EMBL" id="JBHRZO010000049">
    <property type="protein sequence ID" value="MFC3848388.1"/>
    <property type="molecule type" value="Genomic_DNA"/>
</dbReference>
<dbReference type="RefSeq" id="WP_104752935.1">
    <property type="nucleotide sequence ID" value="NZ_FZMF01000067.1"/>
</dbReference>
<evidence type="ECO:0000313" key="1">
    <source>
        <dbReference type="EMBL" id="MFC3848388.1"/>
    </source>
</evidence>
<dbReference type="InterPro" id="IPR003477">
    <property type="entry name" value="PemK-like"/>
</dbReference>
<comment type="caution">
    <text evidence="1">The sequence shown here is derived from an EMBL/GenBank/DDBJ whole genome shotgun (WGS) entry which is preliminary data.</text>
</comment>
<organism evidence="1 2">
    <name type="scientific">Helicobacter baculiformis</name>
    <dbReference type="NCBI Taxonomy" id="427351"/>
    <lineage>
        <taxon>Bacteria</taxon>
        <taxon>Pseudomonadati</taxon>
        <taxon>Campylobacterota</taxon>
        <taxon>Epsilonproteobacteria</taxon>
        <taxon>Campylobacterales</taxon>
        <taxon>Helicobacteraceae</taxon>
        <taxon>Helicobacter</taxon>
    </lineage>
</organism>
<dbReference type="SUPFAM" id="SSF50118">
    <property type="entry name" value="Cell growth inhibitor/plasmid maintenance toxic component"/>
    <property type="match status" value="1"/>
</dbReference>
<dbReference type="Gene3D" id="2.30.30.110">
    <property type="match status" value="1"/>
</dbReference>
<dbReference type="InterPro" id="IPR011067">
    <property type="entry name" value="Plasmid_toxin/cell-grow_inhib"/>
</dbReference>
<reference evidence="2" key="1">
    <citation type="journal article" date="2019" name="Int. J. Syst. Evol. Microbiol.">
        <title>The Global Catalogue of Microorganisms (GCM) 10K type strain sequencing project: providing services to taxonomists for standard genome sequencing and annotation.</title>
        <authorList>
            <consortium name="The Broad Institute Genomics Platform"/>
            <consortium name="The Broad Institute Genome Sequencing Center for Infectious Disease"/>
            <person name="Wu L."/>
            <person name="Ma J."/>
        </authorList>
    </citation>
    <scope>NUCLEOTIDE SEQUENCE [LARGE SCALE GENOMIC DNA]</scope>
    <source>
        <strain evidence="2">CCUG 53816</strain>
    </source>
</reference>
<evidence type="ECO:0000313" key="2">
    <source>
        <dbReference type="Proteomes" id="UP001595783"/>
    </source>
</evidence>
<proteinExistence type="predicted"/>
<gene>
    <name evidence="1" type="ORF">ACFOPX_07685</name>
</gene>
<name>A0ABV7ZIJ1_9HELI</name>